<feature type="signal peptide" evidence="12">
    <location>
        <begin position="1"/>
        <end position="25"/>
    </location>
</feature>
<dbReference type="Pfam" id="PF00060">
    <property type="entry name" value="Lig_chan"/>
    <property type="match status" value="1"/>
</dbReference>
<evidence type="ECO:0000259" key="13">
    <source>
        <dbReference type="SMART" id="SM00062"/>
    </source>
</evidence>
<dbReference type="SUPFAM" id="SSF81324">
    <property type="entry name" value="Voltage-gated potassium channels"/>
    <property type="match status" value="1"/>
</dbReference>
<dbReference type="SMART" id="SM00062">
    <property type="entry name" value="PBPb"/>
    <property type="match status" value="1"/>
</dbReference>
<dbReference type="PANTHER" id="PTHR18966">
    <property type="entry name" value="IONOTROPIC GLUTAMATE RECEPTOR"/>
    <property type="match status" value="1"/>
</dbReference>
<feature type="chain" id="PRO_5020436523" evidence="12">
    <location>
        <begin position="26"/>
        <end position="365"/>
    </location>
</feature>
<keyword evidence="12" id="KW-0732">Signal</keyword>
<dbReference type="GO" id="GO:0038023">
    <property type="term" value="F:signaling receptor activity"/>
    <property type="evidence" value="ECO:0007669"/>
    <property type="project" value="InterPro"/>
</dbReference>
<reference evidence="15 16" key="1">
    <citation type="submission" date="2019-03" db="EMBL/GenBank/DDBJ databases">
        <title>Genomic Encyclopedia of Type Strains, Phase IV (KMG-IV): sequencing the most valuable type-strain genomes for metagenomic binning, comparative biology and taxonomic classification.</title>
        <authorList>
            <person name="Goeker M."/>
        </authorList>
    </citation>
    <scope>NUCLEOTIDE SEQUENCE [LARGE SCALE GENOMIC DNA]</scope>
    <source>
        <strain evidence="15 16">DSM 203</strain>
    </source>
</reference>
<evidence type="ECO:0000256" key="4">
    <source>
        <dbReference type="ARBA" id="ARBA00022692"/>
    </source>
</evidence>
<evidence type="ECO:0000256" key="9">
    <source>
        <dbReference type="ARBA" id="ARBA00023180"/>
    </source>
</evidence>
<evidence type="ECO:0000256" key="8">
    <source>
        <dbReference type="ARBA" id="ARBA00023170"/>
    </source>
</evidence>
<feature type="transmembrane region" description="Helical" evidence="11">
    <location>
        <begin position="145"/>
        <end position="167"/>
    </location>
</feature>
<dbReference type="GO" id="GO:0015276">
    <property type="term" value="F:ligand-gated monoatomic ion channel activity"/>
    <property type="evidence" value="ECO:0007669"/>
    <property type="project" value="InterPro"/>
</dbReference>
<keyword evidence="4 11" id="KW-0812">Transmembrane</keyword>
<dbReference type="InterPro" id="IPR001320">
    <property type="entry name" value="Iontro_rcpt_C"/>
</dbReference>
<dbReference type="Gene3D" id="3.40.190.10">
    <property type="entry name" value="Periplasmic binding protein-like II"/>
    <property type="match status" value="2"/>
</dbReference>
<keyword evidence="7 11" id="KW-0472">Membrane</keyword>
<dbReference type="Pfam" id="PF00497">
    <property type="entry name" value="SBP_bac_3"/>
    <property type="match status" value="1"/>
</dbReference>
<dbReference type="Gene3D" id="1.20.5.110">
    <property type="match status" value="1"/>
</dbReference>
<keyword evidence="5 11" id="KW-1133">Transmembrane helix</keyword>
<evidence type="ECO:0000256" key="11">
    <source>
        <dbReference type="SAM" id="Phobius"/>
    </source>
</evidence>
<accession>A0A4R4AI24</accession>
<dbReference type="EMBL" id="SMDC01000002">
    <property type="protein sequence ID" value="TCW38409.1"/>
    <property type="molecule type" value="Genomic_DNA"/>
</dbReference>
<evidence type="ECO:0000313" key="15">
    <source>
        <dbReference type="EMBL" id="TCW38409.1"/>
    </source>
</evidence>
<name>A0A4R4AI24_MARGR</name>
<evidence type="ECO:0000256" key="7">
    <source>
        <dbReference type="ARBA" id="ARBA00023136"/>
    </source>
</evidence>
<evidence type="ECO:0000259" key="14">
    <source>
        <dbReference type="SMART" id="SM00079"/>
    </source>
</evidence>
<feature type="domain" description="Ionotropic glutamate receptor C-terminal" evidence="14">
    <location>
        <begin position="37"/>
        <end position="355"/>
    </location>
</feature>
<dbReference type="SMART" id="SM00079">
    <property type="entry name" value="PBPe"/>
    <property type="match status" value="1"/>
</dbReference>
<dbReference type="InterPro" id="IPR001638">
    <property type="entry name" value="Solute-binding_3/MltF_N"/>
</dbReference>
<dbReference type="SUPFAM" id="SSF53850">
    <property type="entry name" value="Periplasmic binding protein-like II"/>
    <property type="match status" value="1"/>
</dbReference>
<comment type="caution">
    <text evidence="15">The sequence shown here is derived from an EMBL/GenBank/DDBJ whole genome shotgun (WGS) entry which is preliminary data.</text>
</comment>
<dbReference type="AlphaFoldDB" id="A0A4R4AI24"/>
<dbReference type="InterPro" id="IPR015683">
    <property type="entry name" value="Ionotropic_Glu_rcpt"/>
</dbReference>
<gene>
    <name evidence="15" type="ORF">EDC29_102302</name>
</gene>
<dbReference type="GO" id="GO:0005886">
    <property type="term" value="C:plasma membrane"/>
    <property type="evidence" value="ECO:0007669"/>
    <property type="project" value="UniProtKB-SubCell"/>
</dbReference>
<dbReference type="Gene3D" id="1.10.287.70">
    <property type="match status" value="1"/>
</dbReference>
<evidence type="ECO:0000256" key="5">
    <source>
        <dbReference type="ARBA" id="ARBA00022989"/>
    </source>
</evidence>
<evidence type="ECO:0000256" key="1">
    <source>
        <dbReference type="ARBA" id="ARBA00004651"/>
    </source>
</evidence>
<keyword evidence="2" id="KW-0813">Transport</keyword>
<keyword evidence="6" id="KW-0406">Ion transport</keyword>
<protein>
    <submittedName>
        <fullName evidence="15">Amino acid ABC transporter substrate-binding protein (PAAT family)</fullName>
    </submittedName>
</protein>
<keyword evidence="9" id="KW-0325">Glycoprotein</keyword>
<evidence type="ECO:0000313" key="16">
    <source>
        <dbReference type="Proteomes" id="UP000295247"/>
    </source>
</evidence>
<proteinExistence type="predicted"/>
<dbReference type="Proteomes" id="UP000295247">
    <property type="component" value="Unassembled WGS sequence"/>
</dbReference>
<feature type="domain" description="Solute-binding protein family 3/N-terminal" evidence="13">
    <location>
        <begin position="37"/>
        <end position="364"/>
    </location>
</feature>
<comment type="subcellular location">
    <subcellularLocation>
        <location evidence="1">Cell membrane</location>
        <topology evidence="1">Multi-pass membrane protein</topology>
    </subcellularLocation>
</comment>
<keyword evidence="8" id="KW-0675">Receptor</keyword>
<evidence type="ECO:0000256" key="10">
    <source>
        <dbReference type="ARBA" id="ARBA00023303"/>
    </source>
</evidence>
<dbReference type="RefSeq" id="WP_123143050.1">
    <property type="nucleotide sequence ID" value="NZ_NRRH01000003.1"/>
</dbReference>
<dbReference type="PRINTS" id="PR00177">
    <property type="entry name" value="NMDARECEPTOR"/>
</dbReference>
<sequence length="365" mass="39497">MKSVGRQSPLILIALSVLLSLMTPAEGGADEPSGERELVIATRDAPPFAIKREKGWDGITIELIRRIADEEGFRVQFKEMGLDEMLDAVAAGEVDAAAAALTITAEREQRVDFTHPFFTSGLGVAVPQRPELTWFSALRRVASGAFLQSLAALLGVLTLLGALVWLAERRRNEQFSGKPAKGIGSGIWWSAVTMTTVGYGDKAPVTFAGRLIGLVWMFTSVVVVSSFTAAIASSLTVGELGQNVSGLSDLYGKRVVTAEDSTSARFLDQKLVRYRSVADVSEALEALAAGRADAVVYDLPILRHLVSSEHAGELRVLPGILLRQDYGIALPPETELREPVNRWILRMIQSPEWTPMIEGYLGHAG</sequence>
<evidence type="ECO:0000256" key="6">
    <source>
        <dbReference type="ARBA" id="ARBA00023065"/>
    </source>
</evidence>
<evidence type="ECO:0000256" key="2">
    <source>
        <dbReference type="ARBA" id="ARBA00022448"/>
    </source>
</evidence>
<keyword evidence="3" id="KW-1003">Cell membrane</keyword>
<evidence type="ECO:0000256" key="12">
    <source>
        <dbReference type="SAM" id="SignalP"/>
    </source>
</evidence>
<evidence type="ECO:0000256" key="3">
    <source>
        <dbReference type="ARBA" id="ARBA00022475"/>
    </source>
</evidence>
<feature type="transmembrane region" description="Helical" evidence="11">
    <location>
        <begin position="211"/>
        <end position="232"/>
    </location>
</feature>
<organism evidence="15 16">
    <name type="scientific">Marichromatium gracile</name>
    <name type="common">Chromatium gracile</name>
    <dbReference type="NCBI Taxonomy" id="1048"/>
    <lineage>
        <taxon>Bacteria</taxon>
        <taxon>Pseudomonadati</taxon>
        <taxon>Pseudomonadota</taxon>
        <taxon>Gammaproteobacteria</taxon>
        <taxon>Chromatiales</taxon>
        <taxon>Chromatiaceae</taxon>
        <taxon>Marichromatium</taxon>
    </lineage>
</organism>
<dbReference type="InterPro" id="IPR001508">
    <property type="entry name" value="Iono_Glu_rcpt_met"/>
</dbReference>
<keyword evidence="10" id="KW-0407">Ion channel</keyword>